<evidence type="ECO:0000313" key="2">
    <source>
        <dbReference type="EMBL" id="BAS78021.1"/>
    </source>
</evidence>
<protein>
    <submittedName>
        <fullName evidence="2">Os02g0266650 protein</fullName>
    </submittedName>
</protein>
<proteinExistence type="predicted"/>
<dbReference type="AlphaFoldDB" id="A0A0P0VHB8"/>
<dbReference type="EMBL" id="AP014958">
    <property type="protein sequence ID" value="BAS78021.1"/>
    <property type="molecule type" value="Genomic_DNA"/>
</dbReference>
<reference evidence="2 3" key="3">
    <citation type="journal article" date="2013" name="Rice">
        <title>Improvement of the Oryza sativa Nipponbare reference genome using next generation sequence and optical map data.</title>
        <authorList>
            <person name="Kawahara Y."/>
            <person name="de la Bastide M."/>
            <person name="Hamilton J.P."/>
            <person name="Kanamori H."/>
            <person name="McCombie W.R."/>
            <person name="Ouyang S."/>
            <person name="Schwartz D.C."/>
            <person name="Tanaka T."/>
            <person name="Wu J."/>
            <person name="Zhou S."/>
            <person name="Childs K.L."/>
            <person name="Davidson R.M."/>
            <person name="Lin H."/>
            <person name="Quesada-Ocampo L."/>
            <person name="Vaillancourt B."/>
            <person name="Sakai H."/>
            <person name="Lee S.S."/>
            <person name="Kim J."/>
            <person name="Numa H."/>
            <person name="Itoh T."/>
            <person name="Buell C.R."/>
            <person name="Matsumoto T."/>
        </authorList>
    </citation>
    <scope>NUCLEOTIDE SEQUENCE [LARGE SCALE GENOMIC DNA]</scope>
    <source>
        <strain evidence="3">cv. Nipponbare</strain>
    </source>
</reference>
<evidence type="ECO:0000256" key="1">
    <source>
        <dbReference type="SAM" id="MobiDB-lite"/>
    </source>
</evidence>
<accession>A0A0P0VHB8</accession>
<reference evidence="3" key="1">
    <citation type="journal article" date="2005" name="Nature">
        <title>The map-based sequence of the rice genome.</title>
        <authorList>
            <consortium name="International rice genome sequencing project (IRGSP)"/>
            <person name="Matsumoto T."/>
            <person name="Wu J."/>
            <person name="Kanamori H."/>
            <person name="Katayose Y."/>
            <person name="Fujisawa M."/>
            <person name="Namiki N."/>
            <person name="Mizuno H."/>
            <person name="Yamamoto K."/>
            <person name="Antonio B.A."/>
            <person name="Baba T."/>
            <person name="Sakata K."/>
            <person name="Nagamura Y."/>
            <person name="Aoki H."/>
            <person name="Arikawa K."/>
            <person name="Arita K."/>
            <person name="Bito T."/>
            <person name="Chiden Y."/>
            <person name="Fujitsuka N."/>
            <person name="Fukunaka R."/>
            <person name="Hamada M."/>
            <person name="Harada C."/>
            <person name="Hayashi A."/>
            <person name="Hijishita S."/>
            <person name="Honda M."/>
            <person name="Hosokawa S."/>
            <person name="Ichikawa Y."/>
            <person name="Idonuma A."/>
            <person name="Iijima M."/>
            <person name="Ikeda M."/>
            <person name="Ikeno M."/>
            <person name="Ito K."/>
            <person name="Ito S."/>
            <person name="Ito T."/>
            <person name="Ito Y."/>
            <person name="Ito Y."/>
            <person name="Iwabuchi A."/>
            <person name="Kamiya K."/>
            <person name="Karasawa W."/>
            <person name="Kurita K."/>
            <person name="Katagiri S."/>
            <person name="Kikuta A."/>
            <person name="Kobayashi H."/>
            <person name="Kobayashi N."/>
            <person name="Machita K."/>
            <person name="Maehara T."/>
            <person name="Masukawa M."/>
            <person name="Mizubayashi T."/>
            <person name="Mukai Y."/>
            <person name="Nagasaki H."/>
            <person name="Nagata Y."/>
            <person name="Naito S."/>
            <person name="Nakashima M."/>
            <person name="Nakama Y."/>
            <person name="Nakamichi Y."/>
            <person name="Nakamura M."/>
            <person name="Meguro A."/>
            <person name="Negishi M."/>
            <person name="Ohta I."/>
            <person name="Ohta T."/>
            <person name="Okamoto M."/>
            <person name="Ono N."/>
            <person name="Saji S."/>
            <person name="Sakaguchi M."/>
            <person name="Sakai K."/>
            <person name="Shibata M."/>
            <person name="Shimokawa T."/>
            <person name="Song J."/>
            <person name="Takazaki Y."/>
            <person name="Terasawa K."/>
            <person name="Tsugane M."/>
            <person name="Tsuji K."/>
            <person name="Ueda S."/>
            <person name="Waki K."/>
            <person name="Yamagata H."/>
            <person name="Yamamoto M."/>
            <person name="Yamamoto S."/>
            <person name="Yamane H."/>
            <person name="Yoshiki S."/>
            <person name="Yoshihara R."/>
            <person name="Yukawa K."/>
            <person name="Zhong H."/>
            <person name="Yano M."/>
            <person name="Yuan Q."/>
            <person name="Ouyang S."/>
            <person name="Liu J."/>
            <person name="Jones K.M."/>
            <person name="Gansberger K."/>
            <person name="Moffat K."/>
            <person name="Hill J."/>
            <person name="Bera J."/>
            <person name="Fadrosh D."/>
            <person name="Jin S."/>
            <person name="Johri S."/>
            <person name="Kim M."/>
            <person name="Overton L."/>
            <person name="Reardon M."/>
            <person name="Tsitrin T."/>
            <person name="Vuong H."/>
            <person name="Weaver B."/>
            <person name="Ciecko A."/>
            <person name="Tallon L."/>
            <person name="Jackson J."/>
            <person name="Pai G."/>
            <person name="Aken S.V."/>
            <person name="Utterback T."/>
            <person name="Reidmuller S."/>
            <person name="Feldblyum T."/>
            <person name="Hsiao J."/>
            <person name="Zismann V."/>
            <person name="Iobst S."/>
            <person name="de Vazeille A.R."/>
            <person name="Buell C.R."/>
            <person name="Ying K."/>
            <person name="Li Y."/>
            <person name="Lu T."/>
            <person name="Huang Y."/>
            <person name="Zhao Q."/>
            <person name="Feng Q."/>
            <person name="Zhang L."/>
            <person name="Zhu J."/>
            <person name="Weng Q."/>
            <person name="Mu J."/>
            <person name="Lu Y."/>
            <person name="Fan D."/>
            <person name="Liu Y."/>
            <person name="Guan J."/>
            <person name="Zhang Y."/>
            <person name="Yu S."/>
            <person name="Liu X."/>
            <person name="Zhang Y."/>
            <person name="Hong G."/>
            <person name="Han B."/>
            <person name="Choisne N."/>
            <person name="Demange N."/>
            <person name="Orjeda G."/>
            <person name="Samain S."/>
            <person name="Cattolico L."/>
            <person name="Pelletier E."/>
            <person name="Couloux A."/>
            <person name="Segurens B."/>
            <person name="Wincker P."/>
            <person name="D'Hont A."/>
            <person name="Scarpelli C."/>
            <person name="Weissenbach J."/>
            <person name="Salanoubat M."/>
            <person name="Quetier F."/>
            <person name="Yu Y."/>
            <person name="Kim H.R."/>
            <person name="Rambo T."/>
            <person name="Currie J."/>
            <person name="Collura K."/>
            <person name="Luo M."/>
            <person name="Yang T."/>
            <person name="Ammiraju J.S.S."/>
            <person name="Engler F."/>
            <person name="Soderlund C."/>
            <person name="Wing R.A."/>
            <person name="Palmer L.E."/>
            <person name="de la Bastide M."/>
            <person name="Spiegel L."/>
            <person name="Nascimento L."/>
            <person name="Zutavern T."/>
            <person name="O'Shaughnessy A."/>
            <person name="Dike S."/>
            <person name="Dedhia N."/>
            <person name="Preston R."/>
            <person name="Balija V."/>
            <person name="McCombie W.R."/>
            <person name="Chow T."/>
            <person name="Chen H."/>
            <person name="Chung M."/>
            <person name="Chen C."/>
            <person name="Shaw J."/>
            <person name="Wu H."/>
            <person name="Hsiao K."/>
            <person name="Chao Y."/>
            <person name="Chu M."/>
            <person name="Cheng C."/>
            <person name="Hour A."/>
            <person name="Lee P."/>
            <person name="Lin S."/>
            <person name="Lin Y."/>
            <person name="Liou J."/>
            <person name="Liu S."/>
            <person name="Hsing Y."/>
            <person name="Raghuvanshi S."/>
            <person name="Mohanty A."/>
            <person name="Bharti A.K."/>
            <person name="Gaur A."/>
            <person name="Gupta V."/>
            <person name="Kumar D."/>
            <person name="Ravi V."/>
            <person name="Vij S."/>
            <person name="Kapur A."/>
            <person name="Khurana P."/>
            <person name="Khurana P."/>
            <person name="Khurana J.P."/>
            <person name="Tyagi A.K."/>
            <person name="Gaikwad K."/>
            <person name="Singh A."/>
            <person name="Dalal V."/>
            <person name="Srivastava S."/>
            <person name="Dixit A."/>
            <person name="Pal A.K."/>
            <person name="Ghazi I.A."/>
            <person name="Yadav M."/>
            <person name="Pandit A."/>
            <person name="Bhargava A."/>
            <person name="Sureshbabu K."/>
            <person name="Batra K."/>
            <person name="Sharma T.R."/>
            <person name="Mohapatra T."/>
            <person name="Singh N.K."/>
            <person name="Messing J."/>
            <person name="Nelson A.B."/>
            <person name="Fuks G."/>
            <person name="Kavchok S."/>
            <person name="Keizer G."/>
            <person name="Linton E."/>
            <person name="Llaca V."/>
            <person name="Song R."/>
            <person name="Tanyolac B."/>
            <person name="Young S."/>
            <person name="Ho-Il K."/>
            <person name="Hahn J.H."/>
            <person name="Sangsakoo G."/>
            <person name="Vanavichit A."/>
            <person name="de Mattos Luiz.A.T."/>
            <person name="Zimmer P.D."/>
            <person name="Malone G."/>
            <person name="Dellagostin O."/>
            <person name="de Oliveira A.C."/>
            <person name="Bevan M."/>
            <person name="Bancroft I."/>
            <person name="Minx P."/>
            <person name="Cordum H."/>
            <person name="Wilson R."/>
            <person name="Cheng Z."/>
            <person name="Jin W."/>
            <person name="Jiang J."/>
            <person name="Leong S.A."/>
            <person name="Iwama H."/>
            <person name="Gojobori T."/>
            <person name="Itoh T."/>
            <person name="Niimura Y."/>
            <person name="Fujii Y."/>
            <person name="Habara T."/>
            <person name="Sakai H."/>
            <person name="Sato Y."/>
            <person name="Wilson G."/>
            <person name="Kumar K."/>
            <person name="McCouch S."/>
            <person name="Juretic N."/>
            <person name="Hoen D."/>
            <person name="Wright S."/>
            <person name="Bruskiewich R."/>
            <person name="Bureau T."/>
            <person name="Miyao A."/>
            <person name="Hirochika H."/>
            <person name="Nishikawa T."/>
            <person name="Kadowaki K."/>
            <person name="Sugiura M."/>
            <person name="Burr B."/>
            <person name="Sasaki T."/>
        </authorList>
    </citation>
    <scope>NUCLEOTIDE SEQUENCE [LARGE SCALE GENOMIC DNA]</scope>
    <source>
        <strain evidence="3">cv. Nipponbare</strain>
    </source>
</reference>
<evidence type="ECO:0000313" key="3">
    <source>
        <dbReference type="Proteomes" id="UP000059680"/>
    </source>
</evidence>
<dbReference type="PaxDb" id="39947-A0A0P0VHB8"/>
<organism evidence="2 3">
    <name type="scientific">Oryza sativa subsp. japonica</name>
    <name type="common">Rice</name>
    <dbReference type="NCBI Taxonomy" id="39947"/>
    <lineage>
        <taxon>Eukaryota</taxon>
        <taxon>Viridiplantae</taxon>
        <taxon>Streptophyta</taxon>
        <taxon>Embryophyta</taxon>
        <taxon>Tracheophyta</taxon>
        <taxon>Spermatophyta</taxon>
        <taxon>Magnoliopsida</taxon>
        <taxon>Liliopsida</taxon>
        <taxon>Poales</taxon>
        <taxon>Poaceae</taxon>
        <taxon>BOP clade</taxon>
        <taxon>Oryzoideae</taxon>
        <taxon>Oryzeae</taxon>
        <taxon>Oryzinae</taxon>
        <taxon>Oryza</taxon>
        <taxon>Oryza sativa</taxon>
    </lineage>
</organism>
<name>A0A0P0VHB8_ORYSJ</name>
<dbReference type="InParanoid" id="A0A0P0VHB8"/>
<feature type="compositionally biased region" description="Basic and acidic residues" evidence="1">
    <location>
        <begin position="24"/>
        <end position="36"/>
    </location>
</feature>
<keyword evidence="3" id="KW-1185">Reference proteome</keyword>
<gene>
    <name evidence="2" type="ordered locus">Os02g0266650</name>
    <name evidence="2" type="ORF">OSNPB_020266650</name>
</gene>
<reference evidence="2 3" key="2">
    <citation type="journal article" date="2013" name="Plant Cell Physiol.">
        <title>Rice Annotation Project Database (RAP-DB): an integrative and interactive database for rice genomics.</title>
        <authorList>
            <person name="Sakai H."/>
            <person name="Lee S.S."/>
            <person name="Tanaka T."/>
            <person name="Numa H."/>
            <person name="Kim J."/>
            <person name="Kawahara Y."/>
            <person name="Wakimoto H."/>
            <person name="Yang C.C."/>
            <person name="Iwamoto M."/>
            <person name="Abe T."/>
            <person name="Yamada Y."/>
            <person name="Muto A."/>
            <person name="Inokuchi H."/>
            <person name="Ikemura T."/>
            <person name="Matsumoto T."/>
            <person name="Sasaki T."/>
            <person name="Itoh T."/>
        </authorList>
    </citation>
    <scope>NUCLEOTIDE SEQUENCE [LARGE SCALE GENOMIC DNA]</scope>
    <source>
        <strain evidence="3">cv. Nipponbare</strain>
    </source>
</reference>
<feature type="region of interest" description="Disordered" evidence="1">
    <location>
        <begin position="1"/>
        <end position="59"/>
    </location>
</feature>
<dbReference type="Proteomes" id="UP000059680">
    <property type="component" value="Chromosome 2"/>
</dbReference>
<sequence>MPKPTPTMRRTSAVTPAVADAGDDAGRREQGGRTVDDGDGCGGDCDGHSHGPSLQAGPTTLGRAWSLALALHRSLLHEIAKS</sequence>